<evidence type="ECO:0000313" key="1">
    <source>
        <dbReference type="EMBL" id="RPJ65068.1"/>
    </source>
</evidence>
<organism evidence="1 2">
    <name type="scientific">Alteromonas sediminis</name>
    <dbReference type="NCBI Taxonomy" id="2259342"/>
    <lineage>
        <taxon>Bacteria</taxon>
        <taxon>Pseudomonadati</taxon>
        <taxon>Pseudomonadota</taxon>
        <taxon>Gammaproteobacteria</taxon>
        <taxon>Alteromonadales</taxon>
        <taxon>Alteromonadaceae</taxon>
        <taxon>Alteromonas/Salinimonas group</taxon>
        <taxon>Alteromonas</taxon>
    </lineage>
</organism>
<dbReference type="Proteomes" id="UP000275281">
    <property type="component" value="Unassembled WGS sequence"/>
</dbReference>
<proteinExistence type="predicted"/>
<name>A0A3N5Z809_9ALTE</name>
<dbReference type="AlphaFoldDB" id="A0A3N5Z809"/>
<keyword evidence="2" id="KW-1185">Reference proteome</keyword>
<protein>
    <submittedName>
        <fullName evidence="1">TraB/GumN family protein</fullName>
    </submittedName>
</protein>
<sequence>MVSCILLFAADNVIVCPRYFLAKGLAMRSLGIALTLIFCFFGYQSSHAASVWKVTNGENTLYLAGTIHILSPDDYPLPAQFQSAYEASEVMVFETDISAMNSPDMQQKSMEMLTYTDGTTIDQVLQKETLNKLNSHLMQRGVPLANLETFKPTLLSLTLTMIEFQAIGLTTQGVDAFYYTTAMGDGKMRKWLETPEQQLNFIANMATGDEDEMILYTLKDLESLPSRMGELKEAWRAGDMDTLAAIGLTPWIEEYADIYQAIFVERNNNWVPEIKEMLTTPKTEMVLVGALHMPGEHGLLTQLSQQGYTITQLK</sequence>
<dbReference type="Pfam" id="PF01963">
    <property type="entry name" value="TraB_PrgY_gumN"/>
    <property type="match status" value="1"/>
</dbReference>
<evidence type="ECO:0000313" key="2">
    <source>
        <dbReference type="Proteomes" id="UP000275281"/>
    </source>
</evidence>
<dbReference type="CDD" id="cd14789">
    <property type="entry name" value="Tiki"/>
    <property type="match status" value="1"/>
</dbReference>
<dbReference type="InterPro" id="IPR002816">
    <property type="entry name" value="TraB/PrgY/GumN_fam"/>
</dbReference>
<dbReference type="InterPro" id="IPR047111">
    <property type="entry name" value="YbaP-like"/>
</dbReference>
<dbReference type="PANTHER" id="PTHR40590">
    <property type="entry name" value="CYTOPLASMIC PROTEIN-RELATED"/>
    <property type="match status" value="1"/>
</dbReference>
<dbReference type="OrthoDB" id="357294at2"/>
<accession>A0A3N5Z809</accession>
<comment type="caution">
    <text evidence="1">The sequence shown here is derived from an EMBL/GenBank/DDBJ whole genome shotgun (WGS) entry which is preliminary data.</text>
</comment>
<reference evidence="1 2" key="1">
    <citation type="submission" date="2018-11" db="EMBL/GenBank/DDBJ databases">
        <authorList>
            <person name="Ye M.-Q."/>
            <person name="Du Z.-J."/>
        </authorList>
    </citation>
    <scope>NUCLEOTIDE SEQUENCE [LARGE SCALE GENOMIC DNA]</scope>
    <source>
        <strain evidence="1 2">U0105</strain>
    </source>
</reference>
<gene>
    <name evidence="1" type="ORF">DRW07_17285</name>
</gene>
<dbReference type="EMBL" id="RPOK01000006">
    <property type="protein sequence ID" value="RPJ65068.1"/>
    <property type="molecule type" value="Genomic_DNA"/>
</dbReference>
<dbReference type="PANTHER" id="PTHR40590:SF1">
    <property type="entry name" value="CYTOPLASMIC PROTEIN"/>
    <property type="match status" value="1"/>
</dbReference>